<evidence type="ECO:0000313" key="3">
    <source>
        <dbReference type="Proteomes" id="UP000578112"/>
    </source>
</evidence>
<feature type="transmembrane region" description="Helical" evidence="1">
    <location>
        <begin position="333"/>
        <end position="352"/>
    </location>
</feature>
<dbReference type="RefSeq" id="WP_184994602.1">
    <property type="nucleotide sequence ID" value="NZ_BOMK01000010.1"/>
</dbReference>
<accession>A0A7W7HYR9</accession>
<dbReference type="AlphaFoldDB" id="A0A7W7HYR9"/>
<feature type="transmembrane region" description="Helical" evidence="1">
    <location>
        <begin position="250"/>
        <end position="271"/>
    </location>
</feature>
<feature type="transmembrane region" description="Helical" evidence="1">
    <location>
        <begin position="283"/>
        <end position="303"/>
    </location>
</feature>
<evidence type="ECO:0000256" key="1">
    <source>
        <dbReference type="SAM" id="Phobius"/>
    </source>
</evidence>
<dbReference type="EMBL" id="JACHNH010000001">
    <property type="protein sequence ID" value="MBB4763272.1"/>
    <property type="molecule type" value="Genomic_DNA"/>
</dbReference>
<proteinExistence type="predicted"/>
<gene>
    <name evidence="2" type="ORF">BJ971_003828</name>
</gene>
<evidence type="ECO:0000313" key="2">
    <source>
        <dbReference type="EMBL" id="MBB4763272.1"/>
    </source>
</evidence>
<keyword evidence="1" id="KW-0812">Transmembrane</keyword>
<feature type="transmembrane region" description="Helical" evidence="1">
    <location>
        <begin position="70"/>
        <end position="90"/>
    </location>
</feature>
<reference evidence="2 3" key="1">
    <citation type="submission" date="2020-08" db="EMBL/GenBank/DDBJ databases">
        <title>Sequencing the genomes of 1000 actinobacteria strains.</title>
        <authorList>
            <person name="Klenk H.-P."/>
        </authorList>
    </citation>
    <scope>NUCLEOTIDE SEQUENCE [LARGE SCALE GENOMIC DNA]</scope>
    <source>
        <strain evidence="2 3">DSM 43149</strain>
    </source>
</reference>
<dbReference type="Proteomes" id="UP000578112">
    <property type="component" value="Unassembled WGS sequence"/>
</dbReference>
<organism evidence="2 3">
    <name type="scientific">Actinoplanes digitatis</name>
    <dbReference type="NCBI Taxonomy" id="1868"/>
    <lineage>
        <taxon>Bacteria</taxon>
        <taxon>Bacillati</taxon>
        <taxon>Actinomycetota</taxon>
        <taxon>Actinomycetes</taxon>
        <taxon>Micromonosporales</taxon>
        <taxon>Micromonosporaceae</taxon>
        <taxon>Actinoplanes</taxon>
    </lineage>
</organism>
<keyword evidence="3" id="KW-1185">Reference proteome</keyword>
<name>A0A7W7HYR9_9ACTN</name>
<sequence>MTASPVRLERRYRRLLWAFPGPYRRRHGAEIVTTLLDMAEAGHGRQSAAQALHLVACGVRQRFRLPAGRPLAVVAALLAALALGALGGAAGNRLGWQTAAPMPSGDEMRALATAAVGGSPSDVDLYPWRTAANGPVLDAGVTVAPAHSADRVRDALAAAGWRTTTFEESTGRWIVRFDEHPDIDAATGARLLTKDAWVPVQELRFRATKGGLTLSGAGMSAAADARYGVVAETRHNYTVWAGETAAVRPLTVAGFLAGAVAGWLVAAAFAYRLRRGGRSRRRVTSALVATAFAAAVVPAYLLYNDLYRIWSYDTANPNPYIVDGRAEQLPPGLAPGCVVAALVALAAALLIARRGARTESTGPEPVTGGAVSP</sequence>
<keyword evidence="1" id="KW-0472">Membrane</keyword>
<comment type="caution">
    <text evidence="2">The sequence shown here is derived from an EMBL/GenBank/DDBJ whole genome shotgun (WGS) entry which is preliminary data.</text>
</comment>
<protein>
    <submittedName>
        <fullName evidence="2">Uncharacterized protein</fullName>
    </submittedName>
</protein>
<keyword evidence="1" id="KW-1133">Transmembrane helix</keyword>